<gene>
    <name evidence="1" type="ORF">QSPPMHGG_CDS0037</name>
</gene>
<sequence>MIKAKLLKHIRGGIKLLNEGNEYQLKQRGITKVAALMGELPTRFFTKSPLSLIPAAEYYKDPEAARNKIKEALDQLVVEGYLTERNHSEKSVYYKPTDKVTNNVDDTAE</sequence>
<dbReference type="EMBL" id="PP856725">
    <property type="protein sequence ID" value="XCH40893.1"/>
    <property type="molecule type" value="Genomic_DNA"/>
</dbReference>
<accession>A0AAU8GHE0</accession>
<proteinExistence type="predicted"/>
<evidence type="ECO:0000313" key="1">
    <source>
        <dbReference type="EMBL" id="XCH40893.1"/>
    </source>
</evidence>
<organism evidence="1">
    <name type="scientific">Salmonella phage vB_SEnST11_KE26</name>
    <dbReference type="NCBI Taxonomy" id="3161177"/>
    <lineage>
        <taxon>Viruses</taxon>
        <taxon>Duplodnaviria</taxon>
        <taxon>Heunggongvirae</taxon>
        <taxon>Uroviricota</taxon>
        <taxon>Caudoviricetes</taxon>
        <taxon>Rosemountvirus</taxon>
    </lineage>
</organism>
<name>A0AAU8GHE0_9CAUD</name>
<protein>
    <submittedName>
        <fullName evidence="1">Uncharacterized protein</fullName>
    </submittedName>
</protein>
<reference evidence="1" key="1">
    <citation type="submission" date="2024-05" db="EMBL/GenBank/DDBJ databases">
        <authorList>
            <person name="Mugo M.M."/>
            <person name="Musyoki A.M."/>
            <person name="Makumi A.M."/>
            <person name="Mutai I."/>
            <person name="Drechsel O."/>
            <person name="Kering K.K."/>
            <person name="Muturi P."/>
            <person name="Mbae C.K."/>
            <person name="Kariuki S.M."/>
        </authorList>
    </citation>
    <scope>NUCLEOTIDE SEQUENCE</scope>
</reference>